<accession>A0A266LR35</accession>
<feature type="chain" id="PRO_5012537570" evidence="1">
    <location>
        <begin position="22"/>
        <end position="255"/>
    </location>
</feature>
<dbReference type="RefSeq" id="WP_095030336.1">
    <property type="nucleotide sequence ID" value="NZ_NQKL01000015.1"/>
</dbReference>
<evidence type="ECO:0000313" key="4">
    <source>
        <dbReference type="EMBL" id="OZY40473.1"/>
    </source>
</evidence>
<dbReference type="Pfam" id="PF06251">
    <property type="entry name" value="Caps_syn_GfcC_C"/>
    <property type="match status" value="1"/>
</dbReference>
<keyword evidence="1" id="KW-0732">Signal</keyword>
<evidence type="ECO:0000256" key="1">
    <source>
        <dbReference type="SAM" id="SignalP"/>
    </source>
</evidence>
<proteinExistence type="predicted"/>
<dbReference type="Pfam" id="PF20616">
    <property type="entry name" value="Caps_syn_GfcC_N"/>
    <property type="match status" value="1"/>
</dbReference>
<comment type="caution">
    <text evidence="4">The sequence shown here is derived from an EMBL/GenBank/DDBJ whole genome shotgun (WGS) entry which is preliminary data.</text>
</comment>
<feature type="domain" description="Capsule biosynthesis GfcC-like N-terminal" evidence="3">
    <location>
        <begin position="21"/>
        <end position="129"/>
    </location>
</feature>
<dbReference type="InterPro" id="IPR010425">
    <property type="entry name" value="Caps_synth_GfcC-like_C"/>
</dbReference>
<dbReference type="AlphaFoldDB" id="A0A266LR35"/>
<protein>
    <submittedName>
        <fullName evidence="4">Uncharacterized protein</fullName>
    </submittedName>
</protein>
<evidence type="ECO:0000259" key="3">
    <source>
        <dbReference type="Pfam" id="PF20616"/>
    </source>
</evidence>
<evidence type="ECO:0000313" key="5">
    <source>
        <dbReference type="Proteomes" id="UP000216113"/>
    </source>
</evidence>
<name>A0A266LR35_PSEFR</name>
<sequence length="255" mass="28099">MISLKKLALCVLFSHAAISQAAVSVSGDVLKPVSVAYKPGIRLLDVISQAQPNPESYWLAAAWLHQPEVEKQTRLKVGVLFDLKMLQRGALLNNNHDLAAVAEHLHQDISQLPVTGRKVVNLDPVALEVGFAHNYLVSDGDKVSYPERTDSVTVLGAVEHDCTLPYQPLQQVRDYLDSCPRLKEAESDFLWLIHPDGTYKRVAIAAWNREDGVYAVADSKILVPVRNDNADLPTPDLNEQLAQFLATQPLAEVAP</sequence>
<evidence type="ECO:0000259" key="2">
    <source>
        <dbReference type="Pfam" id="PF06251"/>
    </source>
</evidence>
<organism evidence="4 5">
    <name type="scientific">Pseudomonas fragi</name>
    <dbReference type="NCBI Taxonomy" id="296"/>
    <lineage>
        <taxon>Bacteria</taxon>
        <taxon>Pseudomonadati</taxon>
        <taxon>Pseudomonadota</taxon>
        <taxon>Gammaproteobacteria</taxon>
        <taxon>Pseudomonadales</taxon>
        <taxon>Pseudomonadaceae</taxon>
        <taxon>Pseudomonas</taxon>
    </lineage>
</organism>
<reference evidence="4 5" key="1">
    <citation type="submission" date="2017-08" db="EMBL/GenBank/DDBJ databases">
        <title>Genomic and metabolic characterisation of spoilage-associated Pseudomonas species.</title>
        <authorList>
            <person name="Stanborough T."/>
            <person name="Fegan N."/>
            <person name="Powell S.M."/>
            <person name="Singh T."/>
            <person name="Tamplin M.L."/>
            <person name="Chandry P.S."/>
        </authorList>
    </citation>
    <scope>NUCLEOTIDE SEQUENCE [LARGE SCALE GENOMIC DNA]</scope>
    <source>
        <strain evidence="4 5">F1820</strain>
    </source>
</reference>
<dbReference type="Gene3D" id="3.10.560.10">
    <property type="entry name" value="Outer membrane lipoprotein wza domain like"/>
    <property type="match status" value="1"/>
</dbReference>
<feature type="domain" description="Capsule biosynthesis GfcC-like C-terminal" evidence="2">
    <location>
        <begin position="163"/>
        <end position="247"/>
    </location>
</feature>
<gene>
    <name evidence="4" type="ORF">CJF43_17935</name>
</gene>
<dbReference type="EMBL" id="NQKL01000015">
    <property type="protein sequence ID" value="OZY40473.1"/>
    <property type="molecule type" value="Genomic_DNA"/>
</dbReference>
<feature type="signal peptide" evidence="1">
    <location>
        <begin position="1"/>
        <end position="21"/>
    </location>
</feature>
<dbReference type="Proteomes" id="UP000216113">
    <property type="component" value="Unassembled WGS sequence"/>
</dbReference>
<dbReference type="InterPro" id="IPR046459">
    <property type="entry name" value="Caps_syn_GfcC_N"/>
</dbReference>